<evidence type="ECO:0000313" key="1">
    <source>
        <dbReference type="EMBL" id="QKQ24104.1"/>
    </source>
</evidence>
<accession>A0A6N0HP55</accession>
<dbReference type="KEGG" id="reo:HUE58_02815"/>
<proteinExistence type="predicted"/>
<protein>
    <recommendedName>
        <fullName evidence="3">Rhodanese-like domain-containing protein</fullName>
    </recommendedName>
</protein>
<gene>
    <name evidence="1" type="ORF">HUE58_02815</name>
</gene>
<name>A0A6N0HP55_9GAMM</name>
<dbReference type="Proteomes" id="UP000509429">
    <property type="component" value="Chromosome"/>
</dbReference>
<dbReference type="InterPro" id="IPR036873">
    <property type="entry name" value="Rhodanese-like_dom_sf"/>
</dbReference>
<dbReference type="Gene3D" id="3.40.250.10">
    <property type="entry name" value="Rhodanese-like domain"/>
    <property type="match status" value="1"/>
</dbReference>
<evidence type="ECO:0000313" key="2">
    <source>
        <dbReference type="Proteomes" id="UP000509429"/>
    </source>
</evidence>
<keyword evidence="2" id="KW-1185">Reference proteome</keyword>
<reference evidence="1 2" key="1">
    <citation type="submission" date="2020-05" db="EMBL/GenBank/DDBJ databases">
        <title>Horizontal transmission and recombination maintain forever young bacterial symbiont genomes.</title>
        <authorList>
            <person name="Russell S.L."/>
            <person name="Pepper-Tunick E."/>
            <person name="Svedberg J."/>
            <person name="Byrne A."/>
            <person name="Ruelas Castillo J."/>
            <person name="Vollmers C."/>
            <person name="Beinart R.A."/>
            <person name="Corbett-Detig R."/>
        </authorList>
    </citation>
    <scope>NUCLEOTIDE SEQUENCE [LARGE SCALE GENOMIC DNA]</scope>
    <source>
        <strain evidence="1">JDF_Ridge</strain>
    </source>
</reference>
<organism evidence="1 2">
    <name type="scientific">Candidatus Ruthia endofausta</name>
    <dbReference type="NCBI Taxonomy" id="2738852"/>
    <lineage>
        <taxon>Bacteria</taxon>
        <taxon>Pseudomonadati</taxon>
        <taxon>Pseudomonadota</taxon>
        <taxon>Gammaproteobacteria</taxon>
        <taxon>Candidatus Pseudothioglobaceae</taxon>
        <taxon>Candidatus Ruthturnera</taxon>
    </lineage>
</organism>
<dbReference type="RefSeq" id="WP_174605543.1">
    <property type="nucleotide sequence ID" value="NZ_CP054490.1"/>
</dbReference>
<dbReference type="SUPFAM" id="SSF52821">
    <property type="entry name" value="Rhodanese/Cell cycle control phosphatase"/>
    <property type="match status" value="1"/>
</dbReference>
<evidence type="ECO:0008006" key="3">
    <source>
        <dbReference type="Google" id="ProtNLM"/>
    </source>
</evidence>
<dbReference type="AlphaFoldDB" id="A0A6N0HP55"/>
<sequence length="58" mass="6394">MLILAFISGNQMLESVNKKIVNIDTDELKAILDTEPNVILIDVRTPSELAKLGTIKRG</sequence>
<dbReference type="EMBL" id="CP054490">
    <property type="protein sequence ID" value="QKQ24104.1"/>
    <property type="molecule type" value="Genomic_DNA"/>
</dbReference>